<dbReference type="Proteomes" id="UP000639643">
    <property type="component" value="Unassembled WGS sequence"/>
</dbReference>
<dbReference type="EMBL" id="WIGM01000227">
    <property type="protein sequence ID" value="KAF6832876.1"/>
    <property type="molecule type" value="Genomic_DNA"/>
</dbReference>
<dbReference type="AlphaFoldDB" id="A0A8H6NHQ1"/>
<organism evidence="2 3">
    <name type="scientific">Colletotrichum musicola</name>
    <dbReference type="NCBI Taxonomy" id="2175873"/>
    <lineage>
        <taxon>Eukaryota</taxon>
        <taxon>Fungi</taxon>
        <taxon>Dikarya</taxon>
        <taxon>Ascomycota</taxon>
        <taxon>Pezizomycotina</taxon>
        <taxon>Sordariomycetes</taxon>
        <taxon>Hypocreomycetidae</taxon>
        <taxon>Glomerellales</taxon>
        <taxon>Glomerellaceae</taxon>
        <taxon>Colletotrichum</taxon>
        <taxon>Colletotrichum orchidearum species complex</taxon>
    </lineage>
</organism>
<name>A0A8H6NHQ1_9PEZI</name>
<protein>
    <submittedName>
        <fullName evidence="2">Uncharacterized protein</fullName>
    </submittedName>
</protein>
<feature type="compositionally biased region" description="Low complexity" evidence="1">
    <location>
        <begin position="105"/>
        <end position="125"/>
    </location>
</feature>
<evidence type="ECO:0000313" key="2">
    <source>
        <dbReference type="EMBL" id="KAF6832876.1"/>
    </source>
</evidence>
<evidence type="ECO:0000313" key="3">
    <source>
        <dbReference type="Proteomes" id="UP000639643"/>
    </source>
</evidence>
<gene>
    <name evidence="2" type="ORF">CMUS01_06748</name>
</gene>
<keyword evidence="3" id="KW-1185">Reference proteome</keyword>
<accession>A0A8H6NHQ1</accession>
<feature type="region of interest" description="Disordered" evidence="1">
    <location>
        <begin position="1"/>
        <end position="30"/>
    </location>
</feature>
<reference evidence="2" key="1">
    <citation type="journal article" date="2020" name="Phytopathology">
        <title>Genome Sequence Resources of Colletotrichum truncatum, C. plurivorum, C. musicola, and C. sojae: Four Species Pathogenic to Soybean (Glycine max).</title>
        <authorList>
            <person name="Rogerio F."/>
            <person name="Boufleur T.R."/>
            <person name="Ciampi-Guillardi M."/>
            <person name="Sukno S.A."/>
            <person name="Thon M.R."/>
            <person name="Massola Junior N.S."/>
            <person name="Baroncelli R."/>
        </authorList>
    </citation>
    <scope>NUCLEOTIDE SEQUENCE</scope>
    <source>
        <strain evidence="2">LFN0074</strain>
    </source>
</reference>
<sequence>MSTPHKSELGNHTELNAQGVNRSNEDPGSVATRLDAVEKAIRDLDEVEISQLKEERKDLWARLASANSYNDYLAEKILRLQEQLSQVSRIRSHLDEQDWTYIKNGPSSPRIYSGGSSSSGDGFEG</sequence>
<evidence type="ECO:0000256" key="1">
    <source>
        <dbReference type="SAM" id="MobiDB-lite"/>
    </source>
</evidence>
<comment type="caution">
    <text evidence="2">The sequence shown here is derived from an EMBL/GenBank/DDBJ whole genome shotgun (WGS) entry which is preliminary data.</text>
</comment>
<feature type="region of interest" description="Disordered" evidence="1">
    <location>
        <begin position="101"/>
        <end position="125"/>
    </location>
</feature>
<proteinExistence type="predicted"/>
<feature type="compositionally biased region" description="Polar residues" evidence="1">
    <location>
        <begin position="13"/>
        <end position="22"/>
    </location>
</feature>
<feature type="compositionally biased region" description="Basic and acidic residues" evidence="1">
    <location>
        <begin position="1"/>
        <end position="11"/>
    </location>
</feature>